<organism evidence="1 2">
    <name type="scientific">Bacteriovorax stolpii</name>
    <name type="common">Bdellovibrio stolpii</name>
    <dbReference type="NCBI Taxonomy" id="960"/>
    <lineage>
        <taxon>Bacteria</taxon>
        <taxon>Pseudomonadati</taxon>
        <taxon>Bdellovibrionota</taxon>
        <taxon>Bacteriovoracia</taxon>
        <taxon>Bacteriovoracales</taxon>
        <taxon>Bacteriovoracaceae</taxon>
        <taxon>Bacteriovorax</taxon>
    </lineage>
</organism>
<reference evidence="1 2" key="1">
    <citation type="submission" date="2018-01" db="EMBL/GenBank/DDBJ databases">
        <title>Complete genome sequence of Bacteriovorax stolpii DSM12778.</title>
        <authorList>
            <person name="Tang B."/>
            <person name="Chang J."/>
        </authorList>
    </citation>
    <scope>NUCLEOTIDE SEQUENCE [LARGE SCALE GENOMIC DNA]</scope>
    <source>
        <strain evidence="1 2">DSM 12778</strain>
    </source>
</reference>
<proteinExistence type="predicted"/>
<name>A0A2K9NV40_BACTC</name>
<evidence type="ECO:0000313" key="2">
    <source>
        <dbReference type="Proteomes" id="UP000235584"/>
    </source>
</evidence>
<dbReference type="Proteomes" id="UP000235584">
    <property type="component" value="Chromosome"/>
</dbReference>
<evidence type="ECO:0000313" key="1">
    <source>
        <dbReference type="EMBL" id="AUN99367.1"/>
    </source>
</evidence>
<dbReference type="KEGG" id="bsto:C0V70_14890"/>
<keyword evidence="2" id="KW-1185">Reference proteome</keyword>
<dbReference type="RefSeq" id="WP_102244658.1">
    <property type="nucleotide sequence ID" value="NZ_CP025704.1"/>
</dbReference>
<protein>
    <submittedName>
        <fullName evidence="1">Uncharacterized protein</fullName>
    </submittedName>
</protein>
<sequence length="114" mass="12337">MKLFFVVSALVTVLSATASFAGEKINCTSITQPNNRLQIVLTEESRVAGASLYTANQTAEETFSATWAVGSVNPMAGIQVILQNQQVLDIEYAVFEESHDGLVTVNDTEDYSCL</sequence>
<accession>A0A2K9NV40</accession>
<dbReference type="AlphaFoldDB" id="A0A2K9NV40"/>
<dbReference type="EMBL" id="CP025704">
    <property type="protein sequence ID" value="AUN99367.1"/>
    <property type="molecule type" value="Genomic_DNA"/>
</dbReference>
<gene>
    <name evidence="1" type="ORF">C0V70_14890</name>
</gene>